<dbReference type="EC" id="2.7.7.48" evidence="9"/>
<keyword evidence="16" id="KW-1185">Reference proteome</keyword>
<name>A0ABC8RCX7_9AQUA</name>
<dbReference type="InterPro" id="IPR058751">
    <property type="entry name" value="RDRP_helical"/>
</dbReference>
<comment type="similarity">
    <text evidence="1 9">Belongs to the RdRP family.</text>
</comment>
<dbReference type="InterPro" id="IPR058697">
    <property type="entry name" value="RDRP3-5_N"/>
</dbReference>
<organism evidence="15 16">
    <name type="scientific">Ilex paraguariensis</name>
    <name type="common">yerba mate</name>
    <dbReference type="NCBI Taxonomy" id="185542"/>
    <lineage>
        <taxon>Eukaryota</taxon>
        <taxon>Viridiplantae</taxon>
        <taxon>Streptophyta</taxon>
        <taxon>Embryophyta</taxon>
        <taxon>Tracheophyta</taxon>
        <taxon>Spermatophyta</taxon>
        <taxon>Magnoliopsida</taxon>
        <taxon>eudicotyledons</taxon>
        <taxon>Gunneridae</taxon>
        <taxon>Pentapetalae</taxon>
        <taxon>asterids</taxon>
        <taxon>campanulids</taxon>
        <taxon>Aquifoliales</taxon>
        <taxon>Aquifoliaceae</taxon>
        <taxon>Ilex</taxon>
    </lineage>
</organism>
<feature type="region of interest" description="Disordered" evidence="10">
    <location>
        <begin position="76"/>
        <end position="100"/>
    </location>
</feature>
<feature type="domain" description="RDRP3-5 N-terminal" evidence="12">
    <location>
        <begin position="6"/>
        <end position="78"/>
    </location>
</feature>
<dbReference type="Pfam" id="PF05183">
    <property type="entry name" value="RdRP"/>
    <property type="match status" value="1"/>
</dbReference>
<keyword evidence="5 9" id="KW-0694">RNA-binding</keyword>
<comment type="catalytic activity">
    <reaction evidence="7 9">
        <text>RNA(n) + a ribonucleoside 5'-triphosphate = RNA(n+1) + diphosphate</text>
        <dbReference type="Rhea" id="RHEA:21248"/>
        <dbReference type="Rhea" id="RHEA-COMP:14527"/>
        <dbReference type="Rhea" id="RHEA-COMP:17342"/>
        <dbReference type="ChEBI" id="CHEBI:33019"/>
        <dbReference type="ChEBI" id="CHEBI:61557"/>
        <dbReference type="ChEBI" id="CHEBI:140395"/>
        <dbReference type="EC" id="2.7.7.48"/>
    </reaction>
</comment>
<keyword evidence="4 9" id="KW-0548">Nucleotidyltransferase</keyword>
<feature type="compositionally biased region" description="Polar residues" evidence="10">
    <location>
        <begin position="79"/>
        <end position="93"/>
    </location>
</feature>
<evidence type="ECO:0000256" key="6">
    <source>
        <dbReference type="ARBA" id="ARBA00023158"/>
    </source>
</evidence>
<gene>
    <name evidence="15" type="ORF">ILEXP_LOCUS8973</name>
</gene>
<dbReference type="GO" id="GO:0031047">
    <property type="term" value="P:regulatory ncRNA-mediated gene silencing"/>
    <property type="evidence" value="ECO:0007669"/>
    <property type="project" value="UniProtKB-KW"/>
</dbReference>
<evidence type="ECO:0000256" key="7">
    <source>
        <dbReference type="ARBA" id="ARBA00048744"/>
    </source>
</evidence>
<keyword evidence="2 9" id="KW-0696">RNA-directed RNA polymerase</keyword>
<proteinExistence type="inferred from homology"/>
<feature type="domain" description="RDRP C-terminal head" evidence="14">
    <location>
        <begin position="787"/>
        <end position="876"/>
    </location>
</feature>
<reference evidence="15 16" key="1">
    <citation type="submission" date="2024-02" db="EMBL/GenBank/DDBJ databases">
        <authorList>
            <person name="Vignale AGUSTIN F."/>
            <person name="Sosa J E."/>
            <person name="Modenutti C."/>
        </authorList>
    </citation>
    <scope>NUCLEOTIDE SEQUENCE [LARGE SCALE GENOMIC DNA]</scope>
</reference>
<sequence>MADPSELTLPQSVEQLLQKICVEQSLPPPDTHARRVLARLGEETSLDILTKISISEVRTLNGFIVHMAKKYYRPVGSPGSAQISPQKRSSPCSPSAYAHNDSGYNSPIPKHLVLSPPCSPQITGTQSISHQLLVLSQLEFRKAFLVLSYIGRCRLEEVMTAGDADDILKHKNQPMRIFESQIWSTYGQHYCDESDCRKSFDWDSGKTRLYYCHVYPDGSYNFKGPYLDTTRTHLQRELGDDNVLIVKFAEKSVDCTDLPNGSSNCHSVYNKIAKEGILVGLRRYHFFVFKDGGKEEKKKSPTSSAIKCYFVRMESVAPSDERESYILSRKMVYQARSLFMHVHMVSSMAKYMARFSLILSKTIKLPVDLTSVHIEKIEDILCQDENGSVVYDDGERLIHTDGTGYISEDLAMRCPEDFYNAKYIKDDNFQKVLELRGTETRSREPPLLMQCRLFYNGCAVKGTLLVNRKLPPRTIQIRPSMVKVEADPRLLNAESLNSLEIVAISHKPRRTFLSKNLIALLHYNGVPKEIFLELLTNALEDSQKIYSNKRAALRVALNHGENDDNFLAASMILSGVPLNEPCLQHRLSHLRNEERKGLKGGKLPISECFYLMGTVDPTGELNNDEVCVIVHNGQLSGDVLVYRNPGLHFGDIHVLRATYVKALEDIVGNAKHAIFFSTKGPRSVANEIANGDFDGDMYWVSKNSQVDVPSELKAELYPHYMGKMNSYHSTSVLGLIHDTVEQSETEGVLVVEISKLPSFDVVIPEECLSLWKERYSQYRGEMTAALKPGHESKKDNAQGVIEKYKQLLYGASEFQESARTIEEIYNEALAIYHVTYDFARSKNDVKKCLFAWKVAGSALCKFHAAKQGERSMVCLPSVLREVLK</sequence>
<dbReference type="PANTHER" id="PTHR23079:SF55">
    <property type="entry name" value="RNA-DIRECTED RNA POLYMERASE"/>
    <property type="match status" value="1"/>
</dbReference>
<comment type="caution">
    <text evidence="15">The sequence shown here is derived from an EMBL/GenBank/DDBJ whole genome shotgun (WGS) entry which is preliminary data.</text>
</comment>
<feature type="domain" description="RDRP helical" evidence="13">
    <location>
        <begin position="132"/>
        <end position="198"/>
    </location>
</feature>
<dbReference type="AlphaFoldDB" id="A0ABC8RCX7"/>
<evidence type="ECO:0000259" key="12">
    <source>
        <dbReference type="Pfam" id="PF26249"/>
    </source>
</evidence>
<evidence type="ECO:0000256" key="5">
    <source>
        <dbReference type="ARBA" id="ARBA00022884"/>
    </source>
</evidence>
<evidence type="ECO:0000256" key="1">
    <source>
        <dbReference type="ARBA" id="ARBA00005762"/>
    </source>
</evidence>
<dbReference type="EMBL" id="CAUOFW020001131">
    <property type="protein sequence ID" value="CAK9141390.1"/>
    <property type="molecule type" value="Genomic_DNA"/>
</dbReference>
<evidence type="ECO:0000313" key="15">
    <source>
        <dbReference type="EMBL" id="CAK9141390.1"/>
    </source>
</evidence>
<dbReference type="Proteomes" id="UP001642360">
    <property type="component" value="Unassembled WGS sequence"/>
</dbReference>
<keyword evidence="6 9" id="KW-0943">RNA-mediated gene silencing</keyword>
<dbReference type="GO" id="GO:0003723">
    <property type="term" value="F:RNA binding"/>
    <property type="evidence" value="ECO:0007669"/>
    <property type="project" value="UniProtKB-KW"/>
</dbReference>
<feature type="domain" description="RDRP core" evidence="11">
    <location>
        <begin position="221"/>
        <end position="708"/>
    </location>
</feature>
<dbReference type="InterPro" id="IPR007855">
    <property type="entry name" value="RDRP"/>
</dbReference>
<dbReference type="Pfam" id="PF26253">
    <property type="entry name" value="RdRP_head"/>
    <property type="match status" value="1"/>
</dbReference>
<dbReference type="InterPro" id="IPR058752">
    <property type="entry name" value="RDRP_C_head"/>
</dbReference>
<evidence type="ECO:0000259" key="14">
    <source>
        <dbReference type="Pfam" id="PF26253"/>
    </source>
</evidence>
<keyword evidence="3 9" id="KW-0808">Transferase</keyword>
<evidence type="ECO:0000256" key="8">
    <source>
        <dbReference type="ARBA" id="ARBA00093763"/>
    </source>
</evidence>
<evidence type="ECO:0000256" key="10">
    <source>
        <dbReference type="SAM" id="MobiDB-lite"/>
    </source>
</evidence>
<evidence type="ECO:0000313" key="16">
    <source>
        <dbReference type="Proteomes" id="UP001642360"/>
    </source>
</evidence>
<evidence type="ECO:0000259" key="11">
    <source>
        <dbReference type="Pfam" id="PF05183"/>
    </source>
</evidence>
<dbReference type="Pfam" id="PF26249">
    <property type="entry name" value="4HB_RdRP3_N"/>
    <property type="match status" value="1"/>
</dbReference>
<dbReference type="Pfam" id="PF26252">
    <property type="entry name" value="RdRP_helical"/>
    <property type="match status" value="1"/>
</dbReference>
<protein>
    <recommendedName>
        <fullName evidence="9">RNA-dependent RNA polymerase</fullName>
        <ecNumber evidence="9">2.7.7.48</ecNumber>
    </recommendedName>
</protein>
<evidence type="ECO:0000256" key="9">
    <source>
        <dbReference type="RuleBase" id="RU363098"/>
    </source>
</evidence>
<dbReference type="GO" id="GO:0003968">
    <property type="term" value="F:RNA-directed RNA polymerase activity"/>
    <property type="evidence" value="ECO:0007669"/>
    <property type="project" value="UniProtKB-KW"/>
</dbReference>
<dbReference type="InterPro" id="IPR057596">
    <property type="entry name" value="RDRP_core"/>
</dbReference>
<evidence type="ECO:0000256" key="3">
    <source>
        <dbReference type="ARBA" id="ARBA00022679"/>
    </source>
</evidence>
<evidence type="ECO:0000256" key="2">
    <source>
        <dbReference type="ARBA" id="ARBA00022484"/>
    </source>
</evidence>
<evidence type="ECO:0000256" key="4">
    <source>
        <dbReference type="ARBA" id="ARBA00022695"/>
    </source>
</evidence>
<dbReference type="PANTHER" id="PTHR23079">
    <property type="entry name" value="RNA-DEPENDENT RNA POLYMERASE"/>
    <property type="match status" value="1"/>
</dbReference>
<evidence type="ECO:0000259" key="13">
    <source>
        <dbReference type="Pfam" id="PF26252"/>
    </source>
</evidence>
<comment type="function">
    <text evidence="8 9">Probably involved in the RNA silencing pathway and required for the generation of small interfering RNAs (siRNAs).</text>
</comment>
<accession>A0ABC8RCX7</accession>